<evidence type="ECO:0000313" key="3">
    <source>
        <dbReference type="Proteomes" id="UP000194236"/>
    </source>
</evidence>
<dbReference type="EMBL" id="MUJZ01003772">
    <property type="protein sequence ID" value="OTF83424.1"/>
    <property type="molecule type" value="Genomic_DNA"/>
</dbReference>
<comment type="caution">
    <text evidence="2">The sequence shown here is derived from an EMBL/GenBank/DDBJ whole genome shotgun (WGS) entry which is preliminary data.</text>
</comment>
<keyword evidence="3" id="KW-1185">Reference proteome</keyword>
<gene>
    <name evidence="2" type="ORF">BLA29_015069</name>
</gene>
<sequence>MTISIRSLAKGKDRVREKNRTDRPKVILTDDEMEQVMQYEEFRSQVDALIDEFKNDLKLNFNVKLNPRVIESLEISYDGMKVTLG</sequence>
<dbReference type="OrthoDB" id="407355at2759"/>
<dbReference type="AlphaFoldDB" id="A0A1Y3BTU9"/>
<feature type="region of interest" description="Disordered" evidence="1">
    <location>
        <begin position="1"/>
        <end position="21"/>
    </location>
</feature>
<feature type="non-terminal residue" evidence="2">
    <location>
        <position position="85"/>
    </location>
</feature>
<evidence type="ECO:0000313" key="2">
    <source>
        <dbReference type="EMBL" id="OTF83424.1"/>
    </source>
</evidence>
<feature type="compositionally biased region" description="Basic and acidic residues" evidence="1">
    <location>
        <begin position="10"/>
        <end position="21"/>
    </location>
</feature>
<protein>
    <submittedName>
        <fullName evidence="2">Uncharacterized protein</fullName>
    </submittedName>
</protein>
<accession>A0A1Y3BTU9</accession>
<proteinExistence type="predicted"/>
<evidence type="ECO:0000256" key="1">
    <source>
        <dbReference type="SAM" id="MobiDB-lite"/>
    </source>
</evidence>
<name>A0A1Y3BTU9_EURMA</name>
<reference evidence="2 3" key="1">
    <citation type="submission" date="2017-03" db="EMBL/GenBank/DDBJ databases">
        <title>Genome Survey of Euroglyphus maynei.</title>
        <authorList>
            <person name="Arlian L.G."/>
            <person name="Morgan M.S."/>
            <person name="Rider S.D."/>
        </authorList>
    </citation>
    <scope>NUCLEOTIDE SEQUENCE [LARGE SCALE GENOMIC DNA]</scope>
    <source>
        <strain evidence="2">Arlian Lab</strain>
        <tissue evidence="2">Whole body</tissue>
    </source>
</reference>
<dbReference type="Proteomes" id="UP000194236">
    <property type="component" value="Unassembled WGS sequence"/>
</dbReference>
<organism evidence="2 3">
    <name type="scientific">Euroglyphus maynei</name>
    <name type="common">Mayne's house dust mite</name>
    <dbReference type="NCBI Taxonomy" id="6958"/>
    <lineage>
        <taxon>Eukaryota</taxon>
        <taxon>Metazoa</taxon>
        <taxon>Ecdysozoa</taxon>
        <taxon>Arthropoda</taxon>
        <taxon>Chelicerata</taxon>
        <taxon>Arachnida</taxon>
        <taxon>Acari</taxon>
        <taxon>Acariformes</taxon>
        <taxon>Sarcoptiformes</taxon>
        <taxon>Astigmata</taxon>
        <taxon>Psoroptidia</taxon>
        <taxon>Analgoidea</taxon>
        <taxon>Pyroglyphidae</taxon>
        <taxon>Pyroglyphinae</taxon>
        <taxon>Euroglyphus</taxon>
    </lineage>
</organism>